<accession>A0ABT0SI11</accession>
<dbReference type="EMBL" id="JAIKTS010000003">
    <property type="protein sequence ID" value="MCL7714976.1"/>
    <property type="molecule type" value="Genomic_DNA"/>
</dbReference>
<comment type="caution">
    <text evidence="1">The sequence shown here is derived from an EMBL/GenBank/DDBJ whole genome shotgun (WGS) entry which is preliminary data.</text>
</comment>
<protein>
    <submittedName>
        <fullName evidence="1">Benenodin family lasso peptide</fullName>
    </submittedName>
</protein>
<sequence>MNSTESTVRHDADAVIELGVASVETKGGIPGNTEFLAVKQDMGISQD</sequence>
<dbReference type="RefSeq" id="WP_250064260.1">
    <property type="nucleotide sequence ID" value="NZ_JAIKTS010000003.1"/>
</dbReference>
<proteinExistence type="predicted"/>
<dbReference type="Pfam" id="PF24178">
    <property type="entry name" value="Subterisin"/>
    <property type="match status" value="1"/>
</dbReference>
<evidence type="ECO:0000313" key="2">
    <source>
        <dbReference type="Proteomes" id="UP001431235"/>
    </source>
</evidence>
<evidence type="ECO:0000313" key="1">
    <source>
        <dbReference type="EMBL" id="MCL7714976.1"/>
    </source>
</evidence>
<dbReference type="Proteomes" id="UP001431235">
    <property type="component" value="Unassembled WGS sequence"/>
</dbReference>
<reference evidence="1 2" key="1">
    <citation type="submission" date="2021-08" db="EMBL/GenBank/DDBJ databases">
        <title>Novel members of of the genus Stenotrophomonas from differernt environment.</title>
        <authorList>
            <person name="Deng Y."/>
        </authorList>
    </citation>
    <scope>NUCLEOTIDE SEQUENCE [LARGE SCALE GENOMIC DNA]</scope>
    <source>
        <strain evidence="1 2">CPCC 101365</strain>
    </source>
</reference>
<dbReference type="InterPro" id="IPR049805">
    <property type="entry name" value="Lasso_benenodin"/>
</dbReference>
<name>A0ABT0SI11_9GAMM</name>
<keyword evidence="2" id="KW-1185">Reference proteome</keyword>
<gene>
    <name evidence="1" type="ORF">K5L01_09995</name>
</gene>
<dbReference type="NCBIfam" id="NF033522">
    <property type="entry name" value="lasso_benenodin"/>
    <property type="match status" value="1"/>
</dbReference>
<organism evidence="1 2">
    <name type="scientific">Stenotrophomonas mori</name>
    <dbReference type="NCBI Taxonomy" id="2871096"/>
    <lineage>
        <taxon>Bacteria</taxon>
        <taxon>Pseudomonadati</taxon>
        <taxon>Pseudomonadota</taxon>
        <taxon>Gammaproteobacteria</taxon>
        <taxon>Lysobacterales</taxon>
        <taxon>Lysobacteraceae</taxon>
        <taxon>Stenotrophomonas</taxon>
    </lineage>
</organism>